<dbReference type="SMART" id="SM00463">
    <property type="entry name" value="SMR"/>
    <property type="match status" value="1"/>
</dbReference>
<feature type="domain" description="Smr" evidence="1">
    <location>
        <begin position="73"/>
        <end position="151"/>
    </location>
</feature>
<sequence>MAEKFADIVRKEGIAPLPLIHDTLPVQKNTLSSVLAPDAGNEDAYVDKHEFLRNGVDARRLRKLLRQAPTMVIDLHGKTAKEAHEALDLFITTALNTGERHLEIIHGRGLHNAEGRAVLRDKVRKWLCKTPHILGYASPNDNAGAVRVLLRYSER</sequence>
<dbReference type="Proteomes" id="UP001168167">
    <property type="component" value="Unassembled WGS sequence"/>
</dbReference>
<name>A0ABT7QMX4_9GAMM</name>
<dbReference type="EMBL" id="JANQAO010000003">
    <property type="protein sequence ID" value="MDM5147976.1"/>
    <property type="molecule type" value="Genomic_DNA"/>
</dbReference>
<dbReference type="PANTHER" id="PTHR35562:SF2">
    <property type="entry name" value="DNA ENDONUCLEASE SMRA-RELATED"/>
    <property type="match status" value="1"/>
</dbReference>
<comment type="caution">
    <text evidence="2">The sequence shown here is derived from an EMBL/GenBank/DDBJ whole genome shotgun (WGS) entry which is preliminary data.</text>
</comment>
<dbReference type="InterPro" id="IPR002625">
    <property type="entry name" value="Smr_dom"/>
</dbReference>
<dbReference type="PROSITE" id="PS50828">
    <property type="entry name" value="SMR"/>
    <property type="match status" value="1"/>
</dbReference>
<evidence type="ECO:0000313" key="2">
    <source>
        <dbReference type="EMBL" id="MDM5147976.1"/>
    </source>
</evidence>
<keyword evidence="3" id="KW-1185">Reference proteome</keyword>
<proteinExistence type="predicted"/>
<reference evidence="2" key="2">
    <citation type="journal article" date="2023" name="Microbiome">
        <title>Synthase-selected sorting approach identifies a beta-lactone synthase in a nudibranch symbiotic bacterium.</title>
        <authorList>
            <person name="Dzunkova M."/>
            <person name="La Clair J.J."/>
            <person name="Tyml T."/>
            <person name="Doud D."/>
            <person name="Schulz F."/>
            <person name="Piquer-Esteban S."/>
            <person name="Porcel Sanchis D."/>
            <person name="Osborn A."/>
            <person name="Robinson D."/>
            <person name="Louie K.B."/>
            <person name="Bowen B.P."/>
            <person name="Bowers R.M."/>
            <person name="Lee J."/>
            <person name="Arnau V."/>
            <person name="Diaz-Villanueva W."/>
            <person name="Stepanauskas R."/>
            <person name="Gosliner T."/>
            <person name="Date S.V."/>
            <person name="Northen T.R."/>
            <person name="Cheng J.F."/>
            <person name="Burkart M.D."/>
            <person name="Woyke T."/>
        </authorList>
    </citation>
    <scope>NUCLEOTIDE SEQUENCE</scope>
    <source>
        <strain evidence="2">Df01</strain>
    </source>
</reference>
<dbReference type="Gene3D" id="3.30.1370.110">
    <property type="match status" value="1"/>
</dbReference>
<dbReference type="Pfam" id="PF01713">
    <property type="entry name" value="Smr"/>
    <property type="match status" value="1"/>
</dbReference>
<dbReference type="InterPro" id="IPR036063">
    <property type="entry name" value="Smr_dom_sf"/>
</dbReference>
<accession>A0ABT7QMX4</accession>
<dbReference type="SUPFAM" id="SSF160443">
    <property type="entry name" value="SMR domain-like"/>
    <property type="match status" value="1"/>
</dbReference>
<gene>
    <name evidence="2" type="ORF">NQX30_06295</name>
</gene>
<organism evidence="2 3">
    <name type="scientific">Candidatus Doriopsillibacter californiensis</name>
    <dbReference type="NCBI Taxonomy" id="2970740"/>
    <lineage>
        <taxon>Bacteria</taxon>
        <taxon>Pseudomonadati</taxon>
        <taxon>Pseudomonadota</taxon>
        <taxon>Gammaproteobacteria</taxon>
        <taxon>Candidatus Tethybacterales</taxon>
        <taxon>Candidatus Persebacteraceae</taxon>
        <taxon>Candidatus Doriopsillibacter</taxon>
    </lineage>
</organism>
<protein>
    <submittedName>
        <fullName evidence="2">Smr/MutS family protein</fullName>
    </submittedName>
</protein>
<reference evidence="2" key="1">
    <citation type="submission" date="2022-08" db="EMBL/GenBank/DDBJ databases">
        <authorList>
            <person name="Dzunkova M."/>
            <person name="La Clair J."/>
            <person name="Tyml T."/>
            <person name="Doud D."/>
            <person name="Schulz F."/>
            <person name="Piquer S."/>
            <person name="Porcel Sanchis D."/>
            <person name="Osborn A."/>
            <person name="Robinson D."/>
            <person name="Louie K.B."/>
            <person name="Bowen B.P."/>
            <person name="Bowers R."/>
            <person name="Lee J."/>
            <person name="Arnau Llombart V."/>
            <person name="Diaz Villanueva W."/>
            <person name="Gosliner T."/>
            <person name="Northen T."/>
            <person name="Cheng J.-F."/>
            <person name="Burkart M.D."/>
            <person name="Woyke T."/>
        </authorList>
    </citation>
    <scope>NUCLEOTIDE SEQUENCE</scope>
    <source>
        <strain evidence="2">Df01</strain>
    </source>
</reference>
<evidence type="ECO:0000259" key="1">
    <source>
        <dbReference type="PROSITE" id="PS50828"/>
    </source>
</evidence>
<evidence type="ECO:0000313" key="3">
    <source>
        <dbReference type="Proteomes" id="UP001168167"/>
    </source>
</evidence>
<dbReference type="PANTHER" id="PTHR35562">
    <property type="entry name" value="DNA ENDONUCLEASE SMRA-RELATED"/>
    <property type="match status" value="1"/>
</dbReference>